<feature type="region of interest" description="Disordered" evidence="1">
    <location>
        <begin position="149"/>
        <end position="170"/>
    </location>
</feature>
<reference evidence="3" key="1">
    <citation type="submission" date="2021-01" db="EMBL/GenBank/DDBJ databases">
        <authorList>
            <person name="Corre E."/>
            <person name="Pelletier E."/>
            <person name="Niang G."/>
            <person name="Scheremetjew M."/>
            <person name="Finn R."/>
            <person name="Kale V."/>
            <person name="Holt S."/>
            <person name="Cochrane G."/>
            <person name="Meng A."/>
            <person name="Brown T."/>
            <person name="Cohen L."/>
        </authorList>
    </citation>
    <scope>NUCLEOTIDE SEQUENCE</scope>
    <source>
        <strain evidence="3">PLY182g</strain>
    </source>
</reference>
<gene>
    <name evidence="3" type="ORF">CPEL01642_LOCUS12366</name>
</gene>
<protein>
    <recommendedName>
        <fullName evidence="4">Protein xylosyltransferase</fullName>
    </recommendedName>
</protein>
<accession>A0A7S0LET6</accession>
<evidence type="ECO:0000313" key="3">
    <source>
        <dbReference type="EMBL" id="CAD8608988.1"/>
    </source>
</evidence>
<evidence type="ECO:0008006" key="4">
    <source>
        <dbReference type="Google" id="ProtNLM"/>
    </source>
</evidence>
<organism evidence="3">
    <name type="scientific">Coccolithus braarudii</name>
    <dbReference type="NCBI Taxonomy" id="221442"/>
    <lineage>
        <taxon>Eukaryota</taxon>
        <taxon>Haptista</taxon>
        <taxon>Haptophyta</taxon>
        <taxon>Prymnesiophyceae</taxon>
        <taxon>Coccolithales</taxon>
        <taxon>Coccolithaceae</taxon>
        <taxon>Coccolithus</taxon>
    </lineage>
</organism>
<dbReference type="AlphaFoldDB" id="A0A7S0LET6"/>
<proteinExistence type="predicted"/>
<dbReference type="EMBL" id="HBEY01026187">
    <property type="protein sequence ID" value="CAD8608988.1"/>
    <property type="molecule type" value="Transcribed_RNA"/>
</dbReference>
<sequence length="376" mass="41564">MPPVHFHVLVLGANRLKMLRATLLSVLYVLPMAETDLTIHADLPPNDARNIFFEDADPGRPPPAPLRSCYTISSGYHSIRATVISHQRHMGTRQMWLAALSISTPHLVLEDDVQLLPGADLWYAFAQRAFANDPRIVAASFQQQTLVNELSPKPSRRGSRSSPAAGVAPTELEEPWPLNTWKSPYLYPLPGSHGFLISPAHVKSFGSFVATHDKSALLIPGLTTTGWYKDFARQGKTGERMWTQEMVGYMYSQPHQELATLYPPRETAFAVHCATDHAKDEMASKCFNFKYDDHTQASAWTNWTNARTVGLPQLNGAARCLNASRARGACVARLGRAANLPSQGSVPKPKPINSQRATHASIRRAAKSRLRSLDRG</sequence>
<keyword evidence="2" id="KW-0732">Signal</keyword>
<feature type="signal peptide" evidence="2">
    <location>
        <begin position="1"/>
        <end position="21"/>
    </location>
</feature>
<dbReference type="PANTHER" id="PTHR33604:SF3">
    <property type="entry name" value="OSJNBA0004B13.7 PROTEIN"/>
    <property type="match status" value="1"/>
</dbReference>
<feature type="compositionally biased region" description="Basic residues" evidence="1">
    <location>
        <begin position="361"/>
        <end position="370"/>
    </location>
</feature>
<name>A0A7S0LET6_9EUKA</name>
<feature type="region of interest" description="Disordered" evidence="1">
    <location>
        <begin position="339"/>
        <end position="376"/>
    </location>
</feature>
<evidence type="ECO:0000256" key="2">
    <source>
        <dbReference type="SAM" id="SignalP"/>
    </source>
</evidence>
<feature type="chain" id="PRO_5031162106" description="Protein xylosyltransferase" evidence="2">
    <location>
        <begin position="22"/>
        <end position="376"/>
    </location>
</feature>
<dbReference type="PANTHER" id="PTHR33604">
    <property type="entry name" value="OSJNBA0004B13.7 PROTEIN"/>
    <property type="match status" value="1"/>
</dbReference>
<evidence type="ECO:0000256" key="1">
    <source>
        <dbReference type="SAM" id="MobiDB-lite"/>
    </source>
</evidence>